<dbReference type="InterPro" id="IPR037138">
    <property type="entry name" value="His_deacetylse_dom_sf"/>
</dbReference>
<dbReference type="GO" id="GO:0005737">
    <property type="term" value="C:cytoplasm"/>
    <property type="evidence" value="ECO:0007669"/>
    <property type="project" value="TreeGrafter"/>
</dbReference>
<dbReference type="InterPro" id="IPR023801">
    <property type="entry name" value="His_deacetylse_dom"/>
</dbReference>
<dbReference type="InterPro" id="IPR000286">
    <property type="entry name" value="HDACs"/>
</dbReference>
<dbReference type="CDD" id="cd09996">
    <property type="entry name" value="HDAC_classII_1"/>
    <property type="match status" value="1"/>
</dbReference>
<dbReference type="RefSeq" id="WP_034835422.1">
    <property type="nucleotide sequence ID" value="NZ_JANX01000102.1"/>
</dbReference>
<dbReference type="PRINTS" id="PR01270">
    <property type="entry name" value="HDASUPER"/>
</dbReference>
<dbReference type="AlphaFoldDB" id="A0A0A0D852"/>
<gene>
    <name evidence="3" type="ORF">P409_10900</name>
</gene>
<evidence type="ECO:0000313" key="4">
    <source>
        <dbReference type="Proteomes" id="UP000029995"/>
    </source>
</evidence>
<dbReference type="Gene3D" id="3.40.800.20">
    <property type="entry name" value="Histone deacetylase domain"/>
    <property type="match status" value="1"/>
</dbReference>
<feature type="domain" description="Histone deacetylase" evidence="2">
    <location>
        <begin position="33"/>
        <end position="323"/>
    </location>
</feature>
<dbReference type="PANTHER" id="PTHR10625:SF31">
    <property type="entry name" value="HISTONE DEACETYLASE DOMAIN-CONTAINING PROTEIN"/>
    <property type="match status" value="1"/>
</dbReference>
<accession>A0A0A0D852</accession>
<evidence type="ECO:0000256" key="1">
    <source>
        <dbReference type="ARBA" id="ARBA00005947"/>
    </source>
</evidence>
<dbReference type="SUPFAM" id="SSF52768">
    <property type="entry name" value="Arginase/deacetylase"/>
    <property type="match status" value="1"/>
</dbReference>
<evidence type="ECO:0000313" key="3">
    <source>
        <dbReference type="EMBL" id="KGM34314.1"/>
    </source>
</evidence>
<evidence type="ECO:0000259" key="2">
    <source>
        <dbReference type="Pfam" id="PF00850"/>
    </source>
</evidence>
<comment type="caution">
    <text evidence="3">The sequence shown here is derived from an EMBL/GenBank/DDBJ whole genome shotgun (WGS) entry which is preliminary data.</text>
</comment>
<sequence>MATGWLWHERFGWHDTGTAGGFLKGEFIQPLQHLESPESKARFASLVEVSGIARALKRIEVVAATEADLLRIHTRDHLEAMRELSRDPRGGDMGDGSSPFGFGGFELACLAAGGTISALRAVVGGEVRNAYALVRPPGHHARPERGMGFCMFANVAVAIAHARAELGIGRVAVVDWDVHHGNGTEACFQTDPDVLTISLHQDGNFPPDTGKVTDRGTGAGDGSAINIPLPAGSGEGAYLHAFDRVVLPAIERFRPELVMVASGFDSSNADPLGRMLLVSTSYAAMTRRLMQLADAVCGGRLVISHEGGYSPFYVPFCGLAVVETLSGVSTGVTDPYLAAWAGLPGQELQDHQRALVAQVAESFGL</sequence>
<dbReference type="GO" id="GO:0040029">
    <property type="term" value="P:epigenetic regulation of gene expression"/>
    <property type="evidence" value="ECO:0007669"/>
    <property type="project" value="TreeGrafter"/>
</dbReference>
<name>A0A0A0D852_9PROT</name>
<dbReference type="EMBL" id="JANX01000102">
    <property type="protein sequence ID" value="KGM34314.1"/>
    <property type="molecule type" value="Genomic_DNA"/>
</dbReference>
<organism evidence="3 4">
    <name type="scientific">Inquilinus limosus MP06</name>
    <dbReference type="NCBI Taxonomy" id="1398085"/>
    <lineage>
        <taxon>Bacteria</taxon>
        <taxon>Pseudomonadati</taxon>
        <taxon>Pseudomonadota</taxon>
        <taxon>Alphaproteobacteria</taxon>
        <taxon>Rhodospirillales</taxon>
        <taxon>Rhodospirillaceae</taxon>
        <taxon>Inquilinus</taxon>
    </lineage>
</organism>
<protein>
    <submittedName>
        <fullName evidence="3">Acetoin utilization protein</fullName>
    </submittedName>
</protein>
<dbReference type="PANTHER" id="PTHR10625">
    <property type="entry name" value="HISTONE DEACETYLASE HDAC1-RELATED"/>
    <property type="match status" value="1"/>
</dbReference>
<proteinExistence type="inferred from homology"/>
<reference evidence="3 4" key="1">
    <citation type="submission" date="2014-01" db="EMBL/GenBank/DDBJ databases">
        <title>Genome sequence determination for a cystic fibrosis isolate, Inquilinus limosus.</title>
        <authorList>
            <person name="Pino M."/>
            <person name="Di Conza J."/>
            <person name="Gutkind G."/>
        </authorList>
    </citation>
    <scope>NUCLEOTIDE SEQUENCE [LARGE SCALE GENOMIC DNA]</scope>
    <source>
        <strain evidence="3 4">MP06</strain>
    </source>
</reference>
<comment type="similarity">
    <text evidence="1">Belongs to the histone deacetylase family.</text>
</comment>
<dbReference type="Proteomes" id="UP000029995">
    <property type="component" value="Unassembled WGS sequence"/>
</dbReference>
<dbReference type="InterPro" id="IPR023696">
    <property type="entry name" value="Ureohydrolase_dom_sf"/>
</dbReference>
<dbReference type="GO" id="GO:0004407">
    <property type="term" value="F:histone deacetylase activity"/>
    <property type="evidence" value="ECO:0007669"/>
    <property type="project" value="TreeGrafter"/>
</dbReference>
<dbReference type="Pfam" id="PF00850">
    <property type="entry name" value="Hist_deacetyl"/>
    <property type="match status" value="1"/>
</dbReference>
<dbReference type="OrthoDB" id="9808367at2"/>